<keyword evidence="7 9" id="KW-1133">Transmembrane helix</keyword>
<dbReference type="InterPro" id="IPR027417">
    <property type="entry name" value="P-loop_NTPase"/>
</dbReference>
<evidence type="ECO:0000313" key="12">
    <source>
        <dbReference type="EMBL" id="PMD60438.1"/>
    </source>
</evidence>
<dbReference type="GO" id="GO:0016887">
    <property type="term" value="F:ATP hydrolysis activity"/>
    <property type="evidence" value="ECO:0007669"/>
    <property type="project" value="InterPro"/>
</dbReference>
<dbReference type="InParanoid" id="A0A2J6TBU2"/>
<dbReference type="GO" id="GO:0005743">
    <property type="term" value="C:mitochondrial inner membrane"/>
    <property type="evidence" value="ECO:0007669"/>
    <property type="project" value="TreeGrafter"/>
</dbReference>
<sequence>MSPSSPSSSPTTTSGILSSREAASLQDHNVICDIPDEDERVIFERKTAVRSSKTNWLKLYRYATVWDMVFVCVASFCAIAGGSMIPLTTVIFGELAGNLQLVASDAIGRPKFFQLLNSTVLYSIYLSIGIFILIYAATVGFIYTGDHIASKIRQEYLRAILRQNIGYFDRVGAGELTASITSDINIIQDGVSQKVALTMTSVATFVIAFIIGFTRSWKLTLICSCTVWSIVAVMGYGSRLSIGYKKKSLDASAEGGSFAEEVLSSVRNATAFGTQDKLARQHCSYLAIAEHWGFRFRATLGTMIGILYSFLYLNYGLAFWAGSKFVVNGSATLSDIITIIFAIIMGSASLSQIGPNFQALAAGIAASSKVYATIDRISPLNPTTEVGTRLANVEGKVEFRDIKHIYPSRPDTVVLPGLNLEFPAGKMTALVGASGCGKSSIVGLLERFYEPVAGAILLDGHDITGLNLRWLRQQMALVQQEPVLFSQSIAENIRNGLIGSTFEHEPEQQQQDRIIRAAKLANAHGFISALPEGYNTYIGERGFLLSSGQKQRISIARAVIADPKILLLDEATSALDNKSEAIVQKALDESTKGRTTIVIAHRLSTVKKADRIVVLENGCIVEQGTHKTLLHHRGVYFNFVSAQRFVDHPGEERDEDVLSTASSTLPKKEFRSHDYEFAFEDFDLPELGTGVISVSTRDSRAVVNDKNHRVKQASKMPRRRHKHQEDGNVRYSLWSILKFILSFNIGDALFMSLGLICSIVVGAGQPVQGVLLGKAVVSISLPLSNSSRLRSEIDFWALMYLMLGLVELIAIVAQGVAFAYCSERLIFRAKDRAFRTFLRQDIAFMDEKKNGAGSLTSFLSTEINHLTGISGMTLGALLSSGTTLFAAVCIALAIGWKLALVTMSTIPVVLGCGVLRSWSLRRFDENSKAAYQESANYACENINAMRTVASFTMESKIDQDYHRQIAKQGRTSLKSNLKTSSLYAASQSLIVLCSALAFWYGGTLVGSGEYGLLQFTICFYEIIYGVQTAGAVFSYAPDIGKALNAGSALKNLEDKRPEIDTWSTEGKSVETVKGDIEFRDVHFNYPGRPNVPVLQGLNFTVKSGQYVAIVGASGCGKSTIIAMLERFYNPVSGGVLVDGKDISRLNVNDYRSHLALVSQEPVLYGGTIKENILLGIDSADVSEERLLLACQQANTYDFIMSLPDGFNTECGSKAILLSGGQKQRLAIARALLRNPRILLLDEATSALDSESEKIVQQALDTAAKGRTTIAVAHNLRTVQKADMIYVLENGAVVESGRHDELMALNGVYTELVSLQNLAQPARSN</sequence>
<feature type="transmembrane region" description="Helical" evidence="9">
    <location>
        <begin position="325"/>
        <end position="344"/>
    </location>
</feature>
<protein>
    <submittedName>
        <fullName evidence="12">Multidrug resistance protein MDR</fullName>
    </submittedName>
</protein>
<dbReference type="CDD" id="cd18578">
    <property type="entry name" value="ABC_6TM_Pgp_ABCB1_D2_like"/>
    <property type="match status" value="1"/>
</dbReference>
<dbReference type="PROSITE" id="PS50929">
    <property type="entry name" value="ABC_TM1F"/>
    <property type="match status" value="2"/>
</dbReference>
<dbReference type="FunFam" id="3.40.50.300:FF:000913">
    <property type="entry name" value="ABC multidrug transporter SitT"/>
    <property type="match status" value="1"/>
</dbReference>
<organism evidence="12 13">
    <name type="scientific">Hyaloscypha bicolor E</name>
    <dbReference type="NCBI Taxonomy" id="1095630"/>
    <lineage>
        <taxon>Eukaryota</taxon>
        <taxon>Fungi</taxon>
        <taxon>Dikarya</taxon>
        <taxon>Ascomycota</taxon>
        <taxon>Pezizomycotina</taxon>
        <taxon>Leotiomycetes</taxon>
        <taxon>Helotiales</taxon>
        <taxon>Hyaloscyphaceae</taxon>
        <taxon>Hyaloscypha</taxon>
        <taxon>Hyaloscypha bicolor</taxon>
    </lineage>
</organism>
<evidence type="ECO:0000256" key="6">
    <source>
        <dbReference type="ARBA" id="ARBA00022840"/>
    </source>
</evidence>
<proteinExistence type="inferred from homology"/>
<dbReference type="CDD" id="cd03249">
    <property type="entry name" value="ABC_MTABC3_MDL1_MDL2"/>
    <property type="match status" value="2"/>
</dbReference>
<name>A0A2J6TBU2_9HELO</name>
<dbReference type="FunFam" id="3.40.50.300:FF:000205">
    <property type="entry name" value="ABC transporter B family member 4"/>
    <property type="match status" value="1"/>
</dbReference>
<feature type="transmembrane region" description="Helical" evidence="9">
    <location>
        <begin position="59"/>
        <end position="85"/>
    </location>
</feature>
<accession>A0A2J6TBU2</accession>
<dbReference type="GO" id="GO:0090374">
    <property type="term" value="P:oligopeptide export from mitochondrion"/>
    <property type="evidence" value="ECO:0007669"/>
    <property type="project" value="TreeGrafter"/>
</dbReference>
<feature type="transmembrane region" description="Helical" evidence="9">
    <location>
        <begin position="900"/>
        <end position="918"/>
    </location>
</feature>
<dbReference type="PANTHER" id="PTHR43394:SF27">
    <property type="entry name" value="ATP-DEPENDENT TRANSLOCASE ABCB1-LIKE"/>
    <property type="match status" value="1"/>
</dbReference>
<evidence type="ECO:0000256" key="2">
    <source>
        <dbReference type="ARBA" id="ARBA00007577"/>
    </source>
</evidence>
<dbReference type="Gene3D" id="1.20.1560.10">
    <property type="entry name" value="ABC transporter type 1, transmembrane domain"/>
    <property type="match status" value="2"/>
</dbReference>
<dbReference type="Pfam" id="PF00664">
    <property type="entry name" value="ABC_membrane"/>
    <property type="match status" value="2"/>
</dbReference>
<feature type="domain" description="ABC transmembrane type-1" evidence="11">
    <location>
        <begin position="753"/>
        <end position="1041"/>
    </location>
</feature>
<feature type="transmembrane region" description="Helical" evidence="9">
    <location>
        <begin position="195"/>
        <end position="213"/>
    </location>
</feature>
<evidence type="ECO:0000256" key="8">
    <source>
        <dbReference type="ARBA" id="ARBA00023136"/>
    </source>
</evidence>
<dbReference type="GeneID" id="36584995"/>
<dbReference type="EMBL" id="KZ613790">
    <property type="protein sequence ID" value="PMD60438.1"/>
    <property type="molecule type" value="Genomic_DNA"/>
</dbReference>
<keyword evidence="13" id="KW-1185">Reference proteome</keyword>
<dbReference type="SUPFAM" id="SSF90123">
    <property type="entry name" value="ABC transporter transmembrane region"/>
    <property type="match status" value="2"/>
</dbReference>
<dbReference type="OrthoDB" id="6500128at2759"/>
<dbReference type="GO" id="GO:0005524">
    <property type="term" value="F:ATP binding"/>
    <property type="evidence" value="ECO:0007669"/>
    <property type="project" value="UniProtKB-KW"/>
</dbReference>
<evidence type="ECO:0000256" key="4">
    <source>
        <dbReference type="ARBA" id="ARBA00022692"/>
    </source>
</evidence>
<dbReference type="Gene3D" id="3.40.50.300">
    <property type="entry name" value="P-loop containing nucleotide triphosphate hydrolases"/>
    <property type="match status" value="2"/>
</dbReference>
<dbReference type="PROSITE" id="PS00211">
    <property type="entry name" value="ABC_TRANSPORTER_1"/>
    <property type="match status" value="2"/>
</dbReference>
<dbReference type="PANTHER" id="PTHR43394">
    <property type="entry name" value="ATP-DEPENDENT PERMEASE MDL1, MITOCHONDRIAL"/>
    <property type="match status" value="1"/>
</dbReference>
<keyword evidence="3" id="KW-0813">Transport</keyword>
<dbReference type="GO" id="GO:0015421">
    <property type="term" value="F:ABC-type oligopeptide transporter activity"/>
    <property type="evidence" value="ECO:0007669"/>
    <property type="project" value="TreeGrafter"/>
</dbReference>
<feature type="transmembrane region" description="Helical" evidence="9">
    <location>
        <begin position="795"/>
        <end position="820"/>
    </location>
</feature>
<comment type="similarity">
    <text evidence="2">Belongs to the ABC transporter superfamily. ABCB family. Multidrug resistance exporter (TC 3.A.1.201) subfamily.</text>
</comment>
<dbReference type="RefSeq" id="XP_024737342.1">
    <property type="nucleotide sequence ID" value="XM_024876918.1"/>
</dbReference>
<feature type="transmembrane region" description="Helical" evidence="9">
    <location>
        <begin position="219"/>
        <end position="237"/>
    </location>
</feature>
<dbReference type="SUPFAM" id="SSF52540">
    <property type="entry name" value="P-loop containing nucleoside triphosphate hydrolases"/>
    <property type="match status" value="2"/>
</dbReference>
<dbReference type="InterPro" id="IPR036640">
    <property type="entry name" value="ABC1_TM_sf"/>
</dbReference>
<evidence type="ECO:0000259" key="10">
    <source>
        <dbReference type="PROSITE" id="PS50893"/>
    </source>
</evidence>
<feature type="domain" description="ABC transporter" evidence="10">
    <location>
        <begin position="397"/>
        <end position="642"/>
    </location>
</feature>
<dbReference type="FunFam" id="1.20.1560.10:FF:000102">
    <property type="entry name" value="ABC multidrug transporter Mdr1"/>
    <property type="match status" value="1"/>
</dbReference>
<dbReference type="InterPro" id="IPR003593">
    <property type="entry name" value="AAA+_ATPase"/>
</dbReference>
<keyword evidence="4 9" id="KW-0812">Transmembrane</keyword>
<keyword evidence="8 9" id="KW-0472">Membrane</keyword>
<evidence type="ECO:0000313" key="13">
    <source>
        <dbReference type="Proteomes" id="UP000235371"/>
    </source>
</evidence>
<comment type="subcellular location">
    <subcellularLocation>
        <location evidence="1">Membrane</location>
        <topology evidence="1">Multi-pass membrane protein</topology>
    </subcellularLocation>
</comment>
<dbReference type="STRING" id="1095630.A0A2J6TBU2"/>
<feature type="transmembrane region" description="Helical" evidence="9">
    <location>
        <begin position="1012"/>
        <end position="1036"/>
    </location>
</feature>
<evidence type="ECO:0000256" key="7">
    <source>
        <dbReference type="ARBA" id="ARBA00022989"/>
    </source>
</evidence>
<dbReference type="InterPro" id="IPR003439">
    <property type="entry name" value="ABC_transporter-like_ATP-bd"/>
</dbReference>
<evidence type="ECO:0000256" key="5">
    <source>
        <dbReference type="ARBA" id="ARBA00022741"/>
    </source>
</evidence>
<dbReference type="InterPro" id="IPR017871">
    <property type="entry name" value="ABC_transporter-like_CS"/>
</dbReference>
<dbReference type="InterPro" id="IPR039421">
    <property type="entry name" value="Type_1_exporter"/>
</dbReference>
<feature type="transmembrane region" description="Helical" evidence="9">
    <location>
        <begin position="294"/>
        <end position="313"/>
    </location>
</feature>
<dbReference type="PROSITE" id="PS50893">
    <property type="entry name" value="ABC_TRANSPORTER_2"/>
    <property type="match status" value="2"/>
</dbReference>
<evidence type="ECO:0000259" key="11">
    <source>
        <dbReference type="PROSITE" id="PS50929"/>
    </source>
</evidence>
<dbReference type="SMART" id="SM00382">
    <property type="entry name" value="AAA"/>
    <property type="match status" value="2"/>
</dbReference>
<evidence type="ECO:0000256" key="3">
    <source>
        <dbReference type="ARBA" id="ARBA00022448"/>
    </source>
</evidence>
<feature type="domain" description="ABC transmembrane type-1" evidence="11">
    <location>
        <begin position="73"/>
        <end position="362"/>
    </location>
</feature>
<evidence type="ECO:0000256" key="9">
    <source>
        <dbReference type="SAM" id="Phobius"/>
    </source>
</evidence>
<dbReference type="InterPro" id="IPR011527">
    <property type="entry name" value="ABC1_TM_dom"/>
</dbReference>
<keyword evidence="6" id="KW-0067">ATP-binding</keyword>
<reference evidence="12 13" key="1">
    <citation type="submission" date="2016-04" db="EMBL/GenBank/DDBJ databases">
        <title>A degradative enzymes factory behind the ericoid mycorrhizal symbiosis.</title>
        <authorList>
            <consortium name="DOE Joint Genome Institute"/>
            <person name="Martino E."/>
            <person name="Morin E."/>
            <person name="Grelet G."/>
            <person name="Kuo A."/>
            <person name="Kohler A."/>
            <person name="Daghino S."/>
            <person name="Barry K."/>
            <person name="Choi C."/>
            <person name="Cichocki N."/>
            <person name="Clum A."/>
            <person name="Copeland A."/>
            <person name="Hainaut M."/>
            <person name="Haridas S."/>
            <person name="Labutti K."/>
            <person name="Lindquist E."/>
            <person name="Lipzen A."/>
            <person name="Khouja H.-R."/>
            <person name="Murat C."/>
            <person name="Ohm R."/>
            <person name="Olson A."/>
            <person name="Spatafora J."/>
            <person name="Veneault-Fourrey C."/>
            <person name="Henrissat B."/>
            <person name="Grigoriev I."/>
            <person name="Martin F."/>
            <person name="Perotto S."/>
        </authorList>
    </citation>
    <scope>NUCLEOTIDE SEQUENCE [LARGE SCALE GENOMIC DNA]</scope>
    <source>
        <strain evidence="12 13">E</strain>
    </source>
</reference>
<dbReference type="Pfam" id="PF00005">
    <property type="entry name" value="ABC_tran"/>
    <property type="match status" value="2"/>
</dbReference>
<dbReference type="Proteomes" id="UP000235371">
    <property type="component" value="Unassembled WGS sequence"/>
</dbReference>
<evidence type="ECO:0000256" key="1">
    <source>
        <dbReference type="ARBA" id="ARBA00004141"/>
    </source>
</evidence>
<feature type="transmembrane region" description="Helical" evidence="9">
    <location>
        <begin position="982"/>
        <end position="1000"/>
    </location>
</feature>
<gene>
    <name evidence="12" type="ORF">K444DRAFT_560982</name>
</gene>
<feature type="transmembrane region" description="Helical" evidence="9">
    <location>
        <begin position="120"/>
        <end position="143"/>
    </location>
</feature>
<feature type="domain" description="ABC transporter" evidence="10">
    <location>
        <begin position="1076"/>
        <end position="1314"/>
    </location>
</feature>
<feature type="transmembrane region" description="Helical" evidence="9">
    <location>
        <begin position="739"/>
        <end position="763"/>
    </location>
</feature>
<keyword evidence="5" id="KW-0547">Nucleotide-binding</keyword>
<dbReference type="CDD" id="cd18577">
    <property type="entry name" value="ABC_6TM_Pgp_ABCB1_D1_like"/>
    <property type="match status" value="1"/>
</dbReference>
<feature type="transmembrane region" description="Helical" evidence="9">
    <location>
        <begin position="874"/>
        <end position="894"/>
    </location>
</feature>